<keyword evidence="5" id="KW-0233">DNA recombination</keyword>
<dbReference type="PANTHER" id="PTHR30349:SF41">
    <property type="entry name" value="INTEGRASE_RECOMBINASE PROTEIN MJ0367-RELATED"/>
    <property type="match status" value="1"/>
</dbReference>
<dbReference type="InterPro" id="IPR004107">
    <property type="entry name" value="Integrase_SAM-like_N"/>
</dbReference>
<protein>
    <submittedName>
        <fullName evidence="7">Transposase from transposon Tn916</fullName>
    </submittedName>
</protein>
<dbReference type="AlphaFoldDB" id="A0A564W6D9"/>
<name>A0A564W6D9_9FIRM</name>
<comment type="similarity">
    <text evidence="2">Belongs to the 'phage' integrase family.</text>
</comment>
<organism evidence="7 8">
    <name type="scientific">Blautia luti</name>
    <dbReference type="NCBI Taxonomy" id="89014"/>
    <lineage>
        <taxon>Bacteria</taxon>
        <taxon>Bacillati</taxon>
        <taxon>Bacillota</taxon>
        <taxon>Clostridia</taxon>
        <taxon>Lachnospirales</taxon>
        <taxon>Lachnospiraceae</taxon>
        <taxon>Blautia</taxon>
    </lineage>
</organism>
<dbReference type="InterPro" id="IPR016177">
    <property type="entry name" value="DNA-bd_dom_sf"/>
</dbReference>
<dbReference type="Gene3D" id="3.30.160.60">
    <property type="entry name" value="Classic Zinc Finger"/>
    <property type="match status" value="1"/>
</dbReference>
<dbReference type="Proteomes" id="UP000408482">
    <property type="component" value="Unassembled WGS sequence"/>
</dbReference>
<keyword evidence="4" id="KW-0238">DNA-binding</keyword>
<dbReference type="PROSITE" id="PS51898">
    <property type="entry name" value="TYR_RECOMBINASE"/>
    <property type="match status" value="1"/>
</dbReference>
<dbReference type="Gene3D" id="1.10.443.10">
    <property type="entry name" value="Intergrase catalytic core"/>
    <property type="match status" value="1"/>
</dbReference>
<evidence type="ECO:0000256" key="5">
    <source>
        <dbReference type="ARBA" id="ARBA00023172"/>
    </source>
</evidence>
<dbReference type="InterPro" id="IPR011010">
    <property type="entry name" value="DNA_brk_join_enz"/>
</dbReference>
<accession>A0A564W6D9</accession>
<dbReference type="Pfam" id="PF14659">
    <property type="entry name" value="Phage_int_SAM_3"/>
    <property type="match status" value="1"/>
</dbReference>
<dbReference type="GO" id="GO:0003677">
    <property type="term" value="F:DNA binding"/>
    <property type="evidence" value="ECO:0007669"/>
    <property type="project" value="UniProtKB-KW"/>
</dbReference>
<gene>
    <name evidence="7" type="primary">Int-Tn_4</name>
    <name evidence="7" type="ORF">RSSSTS7063_01057</name>
</gene>
<keyword evidence="3" id="KW-0229">DNA integration</keyword>
<evidence type="ECO:0000256" key="1">
    <source>
        <dbReference type="ARBA" id="ARBA00003283"/>
    </source>
</evidence>
<feature type="domain" description="Tyr recombinase" evidence="6">
    <location>
        <begin position="179"/>
        <end position="404"/>
    </location>
</feature>
<evidence type="ECO:0000259" key="6">
    <source>
        <dbReference type="PROSITE" id="PS51898"/>
    </source>
</evidence>
<proteinExistence type="inferred from homology"/>
<dbReference type="InterPro" id="IPR004191">
    <property type="entry name" value="Integrase_Tn916-type_DNA-bd_N"/>
</dbReference>
<dbReference type="GO" id="GO:0006310">
    <property type="term" value="P:DNA recombination"/>
    <property type="evidence" value="ECO:0007669"/>
    <property type="project" value="UniProtKB-KW"/>
</dbReference>
<dbReference type="PANTHER" id="PTHR30349">
    <property type="entry name" value="PHAGE INTEGRASE-RELATED"/>
    <property type="match status" value="1"/>
</dbReference>
<dbReference type="SUPFAM" id="SSF54171">
    <property type="entry name" value="DNA-binding domain"/>
    <property type="match status" value="1"/>
</dbReference>
<dbReference type="InterPro" id="IPR002104">
    <property type="entry name" value="Integrase_catalytic"/>
</dbReference>
<dbReference type="Pfam" id="PF02920">
    <property type="entry name" value="Integrase_DNA"/>
    <property type="match status" value="1"/>
</dbReference>
<dbReference type="RefSeq" id="WP_144095131.1">
    <property type="nucleotide sequence ID" value="NZ_CABHMX010000037.1"/>
</dbReference>
<keyword evidence="8" id="KW-1185">Reference proteome</keyword>
<evidence type="ECO:0000256" key="2">
    <source>
        <dbReference type="ARBA" id="ARBA00008857"/>
    </source>
</evidence>
<dbReference type="InterPro" id="IPR010998">
    <property type="entry name" value="Integrase_recombinase_N"/>
</dbReference>
<dbReference type="GO" id="GO:0008907">
    <property type="term" value="F:integrase activity"/>
    <property type="evidence" value="ECO:0007669"/>
    <property type="project" value="InterPro"/>
</dbReference>
<evidence type="ECO:0000256" key="4">
    <source>
        <dbReference type="ARBA" id="ARBA00023125"/>
    </source>
</evidence>
<evidence type="ECO:0000313" key="8">
    <source>
        <dbReference type="Proteomes" id="UP000408482"/>
    </source>
</evidence>
<reference evidence="7 8" key="1">
    <citation type="submission" date="2019-07" db="EMBL/GenBank/DDBJ databases">
        <authorList>
            <person name="Hibberd C M."/>
            <person name="Gehrig L. J."/>
            <person name="Chang H.-W."/>
            <person name="Venkatesh S."/>
        </authorList>
    </citation>
    <scope>NUCLEOTIDE SEQUENCE [LARGE SCALE GENOMIC DNA]</scope>
    <source>
        <strain evidence="7">Blautia_luti_SSTS_Bg7063</strain>
    </source>
</reference>
<dbReference type="Gene3D" id="1.10.150.130">
    <property type="match status" value="1"/>
</dbReference>
<dbReference type="CDD" id="cd01189">
    <property type="entry name" value="INT_ICEBs1_C_like"/>
    <property type="match status" value="1"/>
</dbReference>
<evidence type="ECO:0000313" key="7">
    <source>
        <dbReference type="EMBL" id="VUX40454.1"/>
    </source>
</evidence>
<dbReference type="InterPro" id="IPR050090">
    <property type="entry name" value="Tyrosine_recombinase_XerCD"/>
</dbReference>
<dbReference type="EMBL" id="CABHNW010000156">
    <property type="protein sequence ID" value="VUX40454.1"/>
    <property type="molecule type" value="Genomic_DNA"/>
</dbReference>
<comment type="function">
    <text evidence="1">Site-specific tyrosine recombinase, which acts by catalyzing the cutting and rejoining of the recombining DNA molecules.</text>
</comment>
<dbReference type="Pfam" id="PF00589">
    <property type="entry name" value="Phage_integrase"/>
    <property type="match status" value="1"/>
</dbReference>
<evidence type="ECO:0000256" key="3">
    <source>
        <dbReference type="ARBA" id="ARBA00022908"/>
    </source>
</evidence>
<dbReference type="SUPFAM" id="SSF56349">
    <property type="entry name" value="DNA breaking-rejoining enzymes"/>
    <property type="match status" value="1"/>
</dbReference>
<dbReference type="InterPro" id="IPR013762">
    <property type="entry name" value="Integrase-like_cat_sf"/>
</dbReference>
<sequence length="412" mass="48283">MAKARKDNKGRALRKGESQRKSDNMYIYVYVDPFGKRRYKYSMDLIKLREIEKSLIKDQLDGLDVYAAGKADLNFVFDRYISTKTDLRRTTYTNYTYMYDRFVRPEFGKKKIGTIKYSDVLYFYLHLINEKHLQINTLEIIHTVLHPTFQLAVRDEIIRNNPSAGVMAEIKKKPGKNHGVRHALTVEQQRAFMNYMANNPVFCKWTPLFTVLLGTGCRIGEVIGLRWEDIDMEKRLIDVNHSVTYYARKTDTRKCEFAVSLPKTEAGIRVIPMMDAVYEAFREEYEYQQENGFNVIELDGMTGFIFSNRFGNLHNPQSINRTIRRISESYNAEEVLKAKKERRQPVIIPHFSCHHLRHTFCTRFCENETNIKVIQAVMGHANIETTMDIYAEVTDMKKTEAIEKLSHKLDVF</sequence>